<feature type="transmembrane region" description="Helical" evidence="1">
    <location>
        <begin position="12"/>
        <end position="31"/>
    </location>
</feature>
<reference evidence="3" key="1">
    <citation type="journal article" date="2019" name="Int. J. Syst. Evol. Microbiol.">
        <title>The Global Catalogue of Microorganisms (GCM) 10K type strain sequencing project: providing services to taxonomists for standard genome sequencing and annotation.</title>
        <authorList>
            <consortium name="The Broad Institute Genomics Platform"/>
            <consortium name="The Broad Institute Genome Sequencing Center for Infectious Disease"/>
            <person name="Wu L."/>
            <person name="Ma J."/>
        </authorList>
    </citation>
    <scope>NUCLEOTIDE SEQUENCE [LARGE SCALE GENOMIC DNA]</scope>
    <source>
        <strain evidence="3">CCUG 58938</strain>
    </source>
</reference>
<gene>
    <name evidence="2" type="ORF">ACFQ21_18445</name>
</gene>
<keyword evidence="1" id="KW-1133">Transmembrane helix</keyword>
<keyword evidence="3" id="KW-1185">Reference proteome</keyword>
<organism evidence="2 3">
    <name type="scientific">Ohtaekwangia kribbensis</name>
    <dbReference type="NCBI Taxonomy" id="688913"/>
    <lineage>
        <taxon>Bacteria</taxon>
        <taxon>Pseudomonadati</taxon>
        <taxon>Bacteroidota</taxon>
        <taxon>Cytophagia</taxon>
        <taxon>Cytophagales</taxon>
        <taxon>Fulvivirgaceae</taxon>
        <taxon>Ohtaekwangia</taxon>
    </lineage>
</organism>
<evidence type="ECO:0000313" key="3">
    <source>
        <dbReference type="Proteomes" id="UP001597112"/>
    </source>
</evidence>
<keyword evidence="1" id="KW-0472">Membrane</keyword>
<dbReference type="RefSeq" id="WP_377580890.1">
    <property type="nucleotide sequence ID" value="NZ_JBHTKA010000007.1"/>
</dbReference>
<proteinExistence type="predicted"/>
<accession>A0ABW3K679</accession>
<protein>
    <submittedName>
        <fullName evidence="2">Uncharacterized protein</fullName>
    </submittedName>
</protein>
<keyword evidence="1" id="KW-0812">Transmembrane</keyword>
<dbReference type="EMBL" id="JBHTKA010000007">
    <property type="protein sequence ID" value="MFD1001316.1"/>
    <property type="molecule type" value="Genomic_DNA"/>
</dbReference>
<comment type="caution">
    <text evidence="2">The sequence shown here is derived from an EMBL/GenBank/DDBJ whole genome shotgun (WGS) entry which is preliminary data.</text>
</comment>
<sequence length="184" mass="21211">MGFIDKISYRKRNIYLVIIVLVLAIVAYFIAIKKTIVLYKKNKNLVENIGADRFARDKLNNAQNRLQDLNNYFDAYTLDSLKKTHDIMSEFSSLCRTLGVTLKSFPQSVLSVESNLQIETLVIETEGNFINQLQLLYALETKNRLGRVASVTYKSYTDNRRKKTILSLTIYLQNIRSNAEAMQI</sequence>
<evidence type="ECO:0000313" key="2">
    <source>
        <dbReference type="EMBL" id="MFD1001316.1"/>
    </source>
</evidence>
<name>A0ABW3K679_9BACT</name>
<dbReference type="Proteomes" id="UP001597112">
    <property type="component" value="Unassembled WGS sequence"/>
</dbReference>
<evidence type="ECO:0000256" key="1">
    <source>
        <dbReference type="SAM" id="Phobius"/>
    </source>
</evidence>